<keyword evidence="2 12" id="KW-1003">Cell membrane</keyword>
<keyword evidence="16" id="KW-1185">Reference proteome</keyword>
<evidence type="ECO:0000256" key="7">
    <source>
        <dbReference type="ARBA" id="ARBA00022989"/>
    </source>
</evidence>
<dbReference type="GO" id="GO:0008808">
    <property type="term" value="F:cardiolipin synthase activity"/>
    <property type="evidence" value="ECO:0007669"/>
    <property type="project" value="UniProtKB-UniRule"/>
</dbReference>
<feature type="domain" description="PLD phosphodiesterase" evidence="14">
    <location>
        <begin position="231"/>
        <end position="258"/>
    </location>
</feature>
<comment type="caution">
    <text evidence="15">The sequence shown here is derived from an EMBL/GenBank/DDBJ whole genome shotgun (WGS) entry which is preliminary data.</text>
</comment>
<dbReference type="Gene3D" id="3.30.870.10">
    <property type="entry name" value="Endonuclease Chain A"/>
    <property type="match status" value="2"/>
</dbReference>
<evidence type="ECO:0000313" key="15">
    <source>
        <dbReference type="EMBL" id="KDR94382.1"/>
    </source>
</evidence>
<keyword evidence="4 12" id="KW-0808">Transferase</keyword>
<keyword evidence="10 12" id="KW-0594">Phospholipid biosynthesis</keyword>
<feature type="active site" evidence="12">
    <location>
        <position position="415"/>
    </location>
</feature>
<reference evidence="15 16" key="1">
    <citation type="submission" date="2014-03" db="EMBL/GenBank/DDBJ databases">
        <title>Genome sequence of Clostridium litorale W6, DSM 5388.</title>
        <authorList>
            <person name="Poehlein A."/>
            <person name="Jagirdar A."/>
            <person name="Khonsari B."/>
            <person name="Chibani C.M."/>
            <person name="Gutierrez Gutierrez D.A."/>
            <person name="Davydova E."/>
            <person name="Alghaithi H.S."/>
            <person name="Nair K.P."/>
            <person name="Dhamotharan K."/>
            <person name="Chandran L."/>
            <person name="G W."/>
            <person name="Daniel R."/>
        </authorList>
    </citation>
    <scope>NUCLEOTIDE SEQUENCE [LARGE SCALE GENOMIC DNA]</scope>
    <source>
        <strain evidence="15 16">W6</strain>
    </source>
</reference>
<comment type="function">
    <text evidence="12">Catalyzes the reversible phosphatidyl group transfer from one phosphatidylglycerol molecule to another to form cardiolipin (CL) (diphosphatidylglycerol) and glycerol.</text>
</comment>
<dbReference type="CDD" id="cd09110">
    <property type="entry name" value="PLDc_CLS_1"/>
    <property type="match status" value="1"/>
</dbReference>
<evidence type="ECO:0000256" key="12">
    <source>
        <dbReference type="HAMAP-Rule" id="MF_01916"/>
    </source>
</evidence>
<comment type="similarity">
    <text evidence="12">Belongs to the phospholipase D family. Cardiolipin synthase subfamily.</text>
</comment>
<accession>A0A069RJE3</accession>
<dbReference type="Pfam" id="PF13396">
    <property type="entry name" value="PLDc_N"/>
    <property type="match status" value="1"/>
</dbReference>
<feature type="active site" evidence="12">
    <location>
        <position position="420"/>
    </location>
</feature>
<feature type="active site" evidence="12">
    <location>
        <position position="413"/>
    </location>
</feature>
<evidence type="ECO:0000256" key="2">
    <source>
        <dbReference type="ARBA" id="ARBA00022475"/>
    </source>
</evidence>
<dbReference type="EC" id="2.7.8.-" evidence="12 13"/>
<keyword evidence="11 12" id="KW-1208">Phospholipid metabolism</keyword>
<evidence type="ECO:0000313" key="16">
    <source>
        <dbReference type="Proteomes" id="UP000027946"/>
    </source>
</evidence>
<dbReference type="InterPro" id="IPR025202">
    <property type="entry name" value="PLD-like_dom"/>
</dbReference>
<dbReference type="AlphaFoldDB" id="A0A069RJE3"/>
<dbReference type="PROSITE" id="PS50035">
    <property type="entry name" value="PLD"/>
    <property type="match status" value="2"/>
</dbReference>
<feature type="transmembrane region" description="Helical" evidence="12">
    <location>
        <begin position="36"/>
        <end position="56"/>
    </location>
</feature>
<proteinExistence type="inferred from homology"/>
<dbReference type="Pfam" id="PF13091">
    <property type="entry name" value="PLDc_2"/>
    <property type="match status" value="2"/>
</dbReference>
<keyword evidence="6" id="KW-0677">Repeat</keyword>
<evidence type="ECO:0000256" key="4">
    <source>
        <dbReference type="ARBA" id="ARBA00022679"/>
    </source>
</evidence>
<evidence type="ECO:0000256" key="11">
    <source>
        <dbReference type="ARBA" id="ARBA00023264"/>
    </source>
</evidence>
<feature type="domain" description="PLD phosphodiesterase" evidence="14">
    <location>
        <begin position="408"/>
        <end position="435"/>
    </location>
</feature>
<dbReference type="eggNOG" id="COG1502">
    <property type="taxonomic scope" value="Bacteria"/>
</dbReference>
<dbReference type="InterPro" id="IPR022924">
    <property type="entry name" value="Cardiolipin_synthase"/>
</dbReference>
<dbReference type="EMBL" id="JJMM01000020">
    <property type="protein sequence ID" value="KDR94382.1"/>
    <property type="molecule type" value="Genomic_DNA"/>
</dbReference>
<gene>
    <name evidence="15" type="primary">cls</name>
    <name evidence="15" type="ORF">CLIT_20c00270</name>
</gene>
<dbReference type="OrthoDB" id="9762009at2"/>
<evidence type="ECO:0000256" key="5">
    <source>
        <dbReference type="ARBA" id="ARBA00022692"/>
    </source>
</evidence>
<evidence type="ECO:0000256" key="8">
    <source>
        <dbReference type="ARBA" id="ARBA00023098"/>
    </source>
</evidence>
<keyword evidence="9 12" id="KW-0472">Membrane</keyword>
<comment type="subcellular location">
    <subcellularLocation>
        <location evidence="1 12">Cell membrane</location>
        <topology evidence="1 12">Multi-pass membrane protein</topology>
    </subcellularLocation>
</comment>
<sequence>MDAANIITIILGFFILSAIFASILIFLENRDPSRTLAWLLVLMVFPVVGFMIYLFFGQNIKKKKIFKMQKLYSDIKASKIFDSIRDFENLIEIQKQAIMEDLIFVDPEIDIKRRIMNLLLNTGRSPFTLNNKIKILKNGDEKFECLIEDISNAKEHIHMEYYIIKDSQIGNRIKDVLIRKSREGVAVRILYDDVGCWNMWFKRGFFKQMQKEGIQVEPFLPVFLPFLNRKLNYRNHRKIVVIDGKIGYVGGINIGDEYLGRSSEFGFWRDTHMKIEGEAVYMLQLTFLLDWYFSTKHKLFDPKYFPPISYCGHDVMQVVASGPDSNWEAIHKAYFTAITQAKKAIYIQTPYFIPDESLLMALKTASLSGVDVRIMFPGKPDHKMVYYASFSYFEAILKAGGRVFIYDSDRFIHAKVMIVDDEVASLGTANMDLRSFMINFEINGFIYSKDVVLRLKEDFMDDQEGCREITIEEYNSRGIVQKLKESTSRLFSPML</sequence>
<evidence type="ECO:0000259" key="14">
    <source>
        <dbReference type="PROSITE" id="PS50035"/>
    </source>
</evidence>
<keyword evidence="7 12" id="KW-1133">Transmembrane helix</keyword>
<evidence type="ECO:0000256" key="6">
    <source>
        <dbReference type="ARBA" id="ARBA00022737"/>
    </source>
</evidence>
<dbReference type="FunFam" id="3.30.870.10:FF:000014">
    <property type="entry name" value="Cardiolipin synthase"/>
    <property type="match status" value="1"/>
</dbReference>
<feature type="active site" evidence="12">
    <location>
        <position position="243"/>
    </location>
</feature>
<evidence type="ECO:0000256" key="9">
    <source>
        <dbReference type="ARBA" id="ARBA00023136"/>
    </source>
</evidence>
<name>A0A069RJE3_PEPLI</name>
<dbReference type="PANTHER" id="PTHR21248">
    <property type="entry name" value="CARDIOLIPIN SYNTHASE"/>
    <property type="match status" value="1"/>
</dbReference>
<dbReference type="Proteomes" id="UP000027946">
    <property type="component" value="Unassembled WGS sequence"/>
</dbReference>
<dbReference type="STRING" id="1121324.CLIT_20c00270"/>
<feature type="active site" evidence="12">
    <location>
        <position position="238"/>
    </location>
</feature>
<keyword evidence="5 12" id="KW-0812">Transmembrane</keyword>
<feature type="transmembrane region" description="Helical" evidence="12">
    <location>
        <begin position="6"/>
        <end position="27"/>
    </location>
</feature>
<evidence type="ECO:0000256" key="3">
    <source>
        <dbReference type="ARBA" id="ARBA00022516"/>
    </source>
</evidence>
<comment type="catalytic activity">
    <reaction evidence="12">
        <text>2 a 1,2-diacyl-sn-glycero-3-phospho-(1'-sn-glycerol) = a cardiolipin + glycerol</text>
        <dbReference type="Rhea" id="RHEA:31451"/>
        <dbReference type="ChEBI" id="CHEBI:17754"/>
        <dbReference type="ChEBI" id="CHEBI:62237"/>
        <dbReference type="ChEBI" id="CHEBI:64716"/>
    </reaction>
</comment>
<keyword evidence="3 12" id="KW-0444">Lipid biosynthesis</keyword>
<keyword evidence="8 12" id="KW-0443">Lipid metabolism</keyword>
<protein>
    <recommendedName>
        <fullName evidence="12 13">Cardiolipin synthase</fullName>
        <shortName evidence="12">CL synthase</shortName>
        <ecNumber evidence="12 13">2.7.8.-</ecNumber>
    </recommendedName>
</protein>
<dbReference type="NCBIfam" id="TIGR04265">
    <property type="entry name" value="bac_cardiolipin"/>
    <property type="match status" value="1"/>
</dbReference>
<dbReference type="PANTHER" id="PTHR21248:SF22">
    <property type="entry name" value="PHOSPHOLIPASE D"/>
    <property type="match status" value="1"/>
</dbReference>
<dbReference type="GO" id="GO:0032049">
    <property type="term" value="P:cardiolipin biosynthetic process"/>
    <property type="evidence" value="ECO:0007669"/>
    <property type="project" value="UniProtKB-UniRule"/>
</dbReference>
<dbReference type="InterPro" id="IPR027379">
    <property type="entry name" value="CLS_N"/>
</dbReference>
<dbReference type="InterPro" id="IPR001736">
    <property type="entry name" value="PLipase_D/transphosphatidylase"/>
</dbReference>
<dbReference type="SMART" id="SM00155">
    <property type="entry name" value="PLDc"/>
    <property type="match status" value="2"/>
</dbReference>
<evidence type="ECO:0000256" key="13">
    <source>
        <dbReference type="NCBIfam" id="TIGR04265"/>
    </source>
</evidence>
<evidence type="ECO:0000256" key="10">
    <source>
        <dbReference type="ARBA" id="ARBA00023209"/>
    </source>
</evidence>
<feature type="active site" evidence="12">
    <location>
        <position position="236"/>
    </location>
</feature>
<dbReference type="CDD" id="cd09112">
    <property type="entry name" value="PLDc_CLS_2"/>
    <property type="match status" value="1"/>
</dbReference>
<dbReference type="GO" id="GO:0005886">
    <property type="term" value="C:plasma membrane"/>
    <property type="evidence" value="ECO:0007669"/>
    <property type="project" value="UniProtKB-SubCell"/>
</dbReference>
<organism evidence="15 16">
    <name type="scientific">Peptoclostridium litorale DSM 5388</name>
    <dbReference type="NCBI Taxonomy" id="1121324"/>
    <lineage>
        <taxon>Bacteria</taxon>
        <taxon>Bacillati</taxon>
        <taxon>Bacillota</taxon>
        <taxon>Clostridia</taxon>
        <taxon>Peptostreptococcales</taxon>
        <taxon>Peptoclostridiaceae</taxon>
        <taxon>Peptoclostridium</taxon>
    </lineage>
</organism>
<dbReference type="InterPro" id="IPR030874">
    <property type="entry name" value="Cardiolipin_synth_Firmi"/>
</dbReference>
<dbReference type="RefSeq" id="WP_038266969.1">
    <property type="nucleotide sequence ID" value="NZ_FSRH01000012.1"/>
</dbReference>
<dbReference type="HAMAP" id="MF_01916">
    <property type="entry name" value="Cardiolipin_synth_Cls"/>
    <property type="match status" value="1"/>
</dbReference>
<evidence type="ECO:0000256" key="1">
    <source>
        <dbReference type="ARBA" id="ARBA00004651"/>
    </source>
</evidence>
<dbReference type="SUPFAM" id="SSF56024">
    <property type="entry name" value="Phospholipase D/nuclease"/>
    <property type="match status" value="2"/>
</dbReference>